<feature type="transmembrane region" description="Helical" evidence="10">
    <location>
        <begin position="6"/>
        <end position="23"/>
    </location>
</feature>
<evidence type="ECO:0000313" key="12">
    <source>
        <dbReference type="Proteomes" id="UP000248764"/>
    </source>
</evidence>
<evidence type="ECO:0000256" key="8">
    <source>
        <dbReference type="ARBA" id="ARBA00035585"/>
    </source>
</evidence>
<evidence type="ECO:0000313" key="11">
    <source>
        <dbReference type="EMBL" id="PZF86079.1"/>
    </source>
</evidence>
<evidence type="ECO:0000256" key="4">
    <source>
        <dbReference type="ARBA" id="ARBA00022989"/>
    </source>
</evidence>
<gene>
    <name evidence="11" type="ORF">C1I92_02545</name>
</gene>
<keyword evidence="12" id="KW-1185">Reference proteome</keyword>
<dbReference type="Pfam" id="PF02537">
    <property type="entry name" value="CRCB"/>
    <property type="match status" value="1"/>
</dbReference>
<keyword evidence="6" id="KW-0406">Ion transport</keyword>
<comment type="function">
    <text evidence="9">Fluoride-specific ion channel. Important for reducing fluoride concentration in the cell, thus reducing its toxicity.</text>
</comment>
<comment type="catalytic activity">
    <reaction evidence="8">
        <text>fluoride(in) = fluoride(out)</text>
        <dbReference type="Rhea" id="RHEA:76159"/>
        <dbReference type="ChEBI" id="CHEBI:17051"/>
    </reaction>
    <physiologicalReaction direction="left-to-right" evidence="8">
        <dbReference type="Rhea" id="RHEA:76160"/>
    </physiologicalReaction>
</comment>
<keyword evidence="2 10" id="KW-1003">Cell membrane</keyword>
<comment type="caution">
    <text evidence="11">The sequence shown here is derived from an EMBL/GenBank/DDBJ whole genome shotgun (WGS) entry which is preliminary data.</text>
</comment>
<evidence type="ECO:0000256" key="7">
    <source>
        <dbReference type="ARBA" id="ARBA00035120"/>
    </source>
</evidence>
<evidence type="ECO:0000256" key="1">
    <source>
        <dbReference type="ARBA" id="ARBA00004651"/>
    </source>
</evidence>
<accession>A0A2W2CCY3</accession>
<evidence type="ECO:0000256" key="3">
    <source>
        <dbReference type="ARBA" id="ARBA00022692"/>
    </source>
</evidence>
<protein>
    <recommendedName>
        <fullName evidence="10">Fluoride-specific ion channel</fullName>
    </recommendedName>
</protein>
<proteinExistence type="inferred from homology"/>
<dbReference type="EMBL" id="POTW01000004">
    <property type="protein sequence ID" value="PZF86079.1"/>
    <property type="molecule type" value="Genomic_DNA"/>
</dbReference>
<keyword evidence="6" id="KW-0813">Transport</keyword>
<comment type="subcellular location">
    <subcellularLocation>
        <location evidence="1">Cell membrane</location>
        <topology evidence="1">Multi-pass membrane protein</topology>
    </subcellularLocation>
</comment>
<comment type="similarity">
    <text evidence="7 10">Belongs to the fluoride channel Fluc/FEX (TC 1.A.43) family.</text>
</comment>
<evidence type="ECO:0000256" key="6">
    <source>
        <dbReference type="ARBA" id="ARBA00023303"/>
    </source>
</evidence>
<feature type="transmembrane region" description="Helical" evidence="10">
    <location>
        <begin position="106"/>
        <end position="127"/>
    </location>
</feature>
<organism evidence="11 12">
    <name type="scientific">Jiangella anatolica</name>
    <dbReference type="NCBI Taxonomy" id="2670374"/>
    <lineage>
        <taxon>Bacteria</taxon>
        <taxon>Bacillati</taxon>
        <taxon>Actinomycetota</taxon>
        <taxon>Actinomycetes</taxon>
        <taxon>Jiangellales</taxon>
        <taxon>Jiangellaceae</taxon>
        <taxon>Jiangella</taxon>
    </lineage>
</organism>
<dbReference type="InterPro" id="IPR003691">
    <property type="entry name" value="FluC"/>
</dbReference>
<evidence type="ECO:0000256" key="2">
    <source>
        <dbReference type="ARBA" id="ARBA00022475"/>
    </source>
</evidence>
<evidence type="ECO:0000256" key="10">
    <source>
        <dbReference type="RuleBase" id="RU004340"/>
    </source>
</evidence>
<evidence type="ECO:0000256" key="9">
    <source>
        <dbReference type="ARBA" id="ARBA00049940"/>
    </source>
</evidence>
<keyword evidence="4 10" id="KW-1133">Transmembrane helix</keyword>
<dbReference type="Proteomes" id="UP000248764">
    <property type="component" value="Unassembled WGS sequence"/>
</dbReference>
<keyword evidence="3 10" id="KW-0812">Transmembrane</keyword>
<feature type="transmembrane region" description="Helical" evidence="10">
    <location>
        <begin position="72"/>
        <end position="94"/>
    </location>
</feature>
<dbReference type="GO" id="GO:0005886">
    <property type="term" value="C:plasma membrane"/>
    <property type="evidence" value="ECO:0007669"/>
    <property type="project" value="UniProtKB-SubCell"/>
</dbReference>
<evidence type="ECO:0000256" key="5">
    <source>
        <dbReference type="ARBA" id="ARBA00023136"/>
    </source>
</evidence>
<dbReference type="GO" id="GO:0034220">
    <property type="term" value="P:monoatomic ion transmembrane transport"/>
    <property type="evidence" value="ECO:0007669"/>
    <property type="project" value="UniProtKB-KW"/>
</dbReference>
<feature type="transmembrane region" description="Helical" evidence="10">
    <location>
        <begin position="43"/>
        <end position="60"/>
    </location>
</feature>
<dbReference type="AlphaFoldDB" id="A0A2W2CCY3"/>
<reference evidence="11 12" key="1">
    <citation type="submission" date="2018-01" db="EMBL/GenBank/DDBJ databases">
        <title>Draft genome sequence of Jiangella sp. GTF31.</title>
        <authorList>
            <person name="Sahin N."/>
            <person name="Ay H."/>
            <person name="Saygin H."/>
        </authorList>
    </citation>
    <scope>NUCLEOTIDE SEQUENCE [LARGE SCALE GENOMIC DNA]</scope>
    <source>
        <strain evidence="11 12">GTF31</strain>
    </source>
</reference>
<name>A0A2W2CCY3_9ACTN</name>
<keyword evidence="6" id="KW-0407">Ion channel</keyword>
<keyword evidence="5 10" id="KW-0472">Membrane</keyword>
<sequence length="130" mass="13278">MWIVTSLAMMAGAALGVLVRLLLDRPRRPEADTDRHQRRSLTVGLAGALLLGGLTGAAMIRPSAEASMTPLAAGLTGALTTYCLFTSALVARFVRVHSRVGPGTAVLEVVASLAAATCGVLAGLALARLA</sequence>